<gene>
    <name evidence="2" type="ORF">SPSIL_005800</name>
</gene>
<protein>
    <recommendedName>
        <fullName evidence="1">Flavodoxin-like domain-containing protein</fullName>
    </recommendedName>
</protein>
<dbReference type="InterPro" id="IPR008254">
    <property type="entry name" value="Flavodoxin/NO_synth"/>
</dbReference>
<dbReference type="SUPFAM" id="SSF52218">
    <property type="entry name" value="Flavoproteins"/>
    <property type="match status" value="1"/>
</dbReference>
<keyword evidence="3" id="KW-1185">Reference proteome</keyword>
<dbReference type="Proteomes" id="UP000216752">
    <property type="component" value="Chromosome"/>
</dbReference>
<reference evidence="2" key="1">
    <citation type="submission" date="2024-05" db="EMBL/GenBank/DDBJ databases">
        <title>Isolation and characterization of Sporomusa carbonis sp. nov., a carboxydotrophic hydrogenogen in the genus of Sporomusa isolated from a charcoal burning pile.</title>
        <authorList>
            <person name="Boeer T."/>
            <person name="Rosenbaum F."/>
            <person name="Eysell L."/>
            <person name="Mueller V."/>
            <person name="Daniel R."/>
            <person name="Poehlein A."/>
        </authorList>
    </citation>
    <scope>NUCLEOTIDE SEQUENCE [LARGE SCALE GENOMIC DNA]</scope>
    <source>
        <strain evidence="2">DSM 10669</strain>
    </source>
</reference>
<dbReference type="PROSITE" id="PS50902">
    <property type="entry name" value="FLAVODOXIN_LIKE"/>
    <property type="match status" value="1"/>
</dbReference>
<dbReference type="InterPro" id="IPR001226">
    <property type="entry name" value="Flavodoxin_CS"/>
</dbReference>
<evidence type="ECO:0000313" key="2">
    <source>
        <dbReference type="EMBL" id="XFO64478.1"/>
    </source>
</evidence>
<dbReference type="InterPro" id="IPR029039">
    <property type="entry name" value="Flavoprotein-like_sf"/>
</dbReference>
<name>A0ABZ3IGE0_9FIRM</name>
<dbReference type="PROSITE" id="PS00201">
    <property type="entry name" value="FLAVODOXIN"/>
    <property type="match status" value="1"/>
</dbReference>
<feature type="domain" description="Flavodoxin-like" evidence="1">
    <location>
        <begin position="52"/>
        <end position="205"/>
    </location>
</feature>
<dbReference type="EMBL" id="CP155573">
    <property type="protein sequence ID" value="XFO64478.1"/>
    <property type="molecule type" value="Genomic_DNA"/>
</dbReference>
<dbReference type="PANTHER" id="PTHR39201">
    <property type="entry name" value="EXPORTED PROTEIN-RELATED"/>
    <property type="match status" value="1"/>
</dbReference>
<proteinExistence type="predicted"/>
<dbReference type="PANTHER" id="PTHR39201:SF1">
    <property type="entry name" value="FLAVODOXIN-LIKE DOMAIN-CONTAINING PROTEIN"/>
    <property type="match status" value="1"/>
</dbReference>
<dbReference type="RefSeq" id="WP_094605774.1">
    <property type="nucleotide sequence ID" value="NZ_CP155573.1"/>
</dbReference>
<dbReference type="Pfam" id="PF12682">
    <property type="entry name" value="Flavodoxin_4"/>
    <property type="match status" value="1"/>
</dbReference>
<evidence type="ECO:0000313" key="3">
    <source>
        <dbReference type="Proteomes" id="UP000216752"/>
    </source>
</evidence>
<evidence type="ECO:0000259" key="1">
    <source>
        <dbReference type="PROSITE" id="PS50902"/>
    </source>
</evidence>
<accession>A0ABZ3IGE0</accession>
<sequence length="206" mass="22809">MKKIYFILLVIIVLLAFFGAQTQLFSAKKDSPANMEKANEEQIKSLSPARKILVVYFSHSGSTREIANQIRESVGGDIVEIQTVDPYPSNYVALVMQAKQERESDYKPALKTKIKNIESYDVIFIGSPIWGGTIPQPVVTFLSEYDLSGKTIVPFCTHGGYGEGQSFTDIAKLSPQSTVLEGFAIEGNKVKTAQPEIAKWLSKIIE</sequence>
<dbReference type="Gene3D" id="3.40.50.360">
    <property type="match status" value="1"/>
</dbReference>
<organism evidence="2 3">
    <name type="scientific">Sporomusa silvacetica DSM 10669</name>
    <dbReference type="NCBI Taxonomy" id="1123289"/>
    <lineage>
        <taxon>Bacteria</taxon>
        <taxon>Bacillati</taxon>
        <taxon>Bacillota</taxon>
        <taxon>Negativicutes</taxon>
        <taxon>Selenomonadales</taxon>
        <taxon>Sporomusaceae</taxon>
        <taxon>Sporomusa</taxon>
    </lineage>
</organism>